<organism evidence="1 2">
    <name type="scientific">Pseudomonas putida</name>
    <name type="common">Arthrobacter siderocapsulatus</name>
    <dbReference type="NCBI Taxonomy" id="303"/>
    <lineage>
        <taxon>Bacteria</taxon>
        <taxon>Pseudomonadati</taxon>
        <taxon>Pseudomonadota</taxon>
        <taxon>Gammaproteobacteria</taxon>
        <taxon>Pseudomonadales</taxon>
        <taxon>Pseudomonadaceae</taxon>
        <taxon>Pseudomonas</taxon>
    </lineage>
</organism>
<comment type="caution">
    <text evidence="1">The sequence shown here is derived from an EMBL/GenBank/DDBJ whole genome shotgun (WGS) entry which is preliminary data.</text>
</comment>
<dbReference type="Gene3D" id="1.10.260.40">
    <property type="entry name" value="lambda repressor-like DNA-binding domains"/>
    <property type="match status" value="1"/>
</dbReference>
<evidence type="ECO:0000313" key="1">
    <source>
        <dbReference type="EMBL" id="PHH38758.1"/>
    </source>
</evidence>
<name>A0A2C5VJ56_PSEPU</name>
<gene>
    <name evidence="1" type="ORF">CRX57_00735</name>
</gene>
<dbReference type="GO" id="GO:0003677">
    <property type="term" value="F:DNA binding"/>
    <property type="evidence" value="ECO:0007669"/>
    <property type="project" value="InterPro"/>
</dbReference>
<dbReference type="Proteomes" id="UP000222460">
    <property type="component" value="Unassembled WGS sequence"/>
</dbReference>
<reference evidence="2" key="1">
    <citation type="submission" date="2017-10" db="EMBL/GenBank/DDBJ databases">
        <title>FDA dAtabase for Regulatory Grade micrObial Sequences (FDA-ARGOS): Supporting development and validation of Infectious Disease Dx tests.</title>
        <authorList>
            <person name="Goldberg B."/>
            <person name="Campos J."/>
            <person name="Tallon L."/>
            <person name="Sadzewicz L."/>
            <person name="Ott S."/>
            <person name="Zhao X."/>
            <person name="Nagaraj S."/>
            <person name="Vavikolanu K."/>
            <person name="Aluvathingal J."/>
            <person name="Nadendla S."/>
            <person name="Geyer C."/>
            <person name="Sichtig H."/>
        </authorList>
    </citation>
    <scope>NUCLEOTIDE SEQUENCE [LARGE SCALE GENOMIC DNA]</scope>
    <source>
        <strain evidence="2">FDAARGOS_376</strain>
    </source>
</reference>
<evidence type="ECO:0000313" key="2">
    <source>
        <dbReference type="Proteomes" id="UP000222460"/>
    </source>
</evidence>
<protein>
    <recommendedName>
        <fullName evidence="3">Helix-turn-helix domain-containing protein</fullName>
    </recommendedName>
</protein>
<accession>A0A2C5VJ56</accession>
<proteinExistence type="predicted"/>
<dbReference type="EMBL" id="PDKZ01000002">
    <property type="protein sequence ID" value="PHH38758.1"/>
    <property type="molecule type" value="Genomic_DNA"/>
</dbReference>
<dbReference type="InterPro" id="IPR010982">
    <property type="entry name" value="Lambda_DNA-bd_dom_sf"/>
</dbReference>
<sequence>MVLQLKLFGMDNVMSTPAQIFDLVLQVAEASGKSPSQLSRECKISPQRFFNWRRRGIPVAQVRHLSKALSGALLPHQLRPDLPEIFPAESDAEIQAA</sequence>
<evidence type="ECO:0008006" key="3">
    <source>
        <dbReference type="Google" id="ProtNLM"/>
    </source>
</evidence>
<dbReference type="AlphaFoldDB" id="A0A2C5VJ56"/>